<keyword evidence="6" id="KW-0597">Phosphoprotein</keyword>
<feature type="domain" description="PKS/mFAS DH" evidence="14">
    <location>
        <begin position="919"/>
        <end position="1199"/>
    </location>
</feature>
<dbReference type="Pfam" id="PF00698">
    <property type="entry name" value="Acyl_transf_1"/>
    <property type="match status" value="1"/>
</dbReference>
<keyword evidence="8" id="KW-0808">Transferase</keyword>
<evidence type="ECO:0000256" key="3">
    <source>
        <dbReference type="ARBA" id="ARBA00007380"/>
    </source>
</evidence>
<dbReference type="PANTHER" id="PTHR43775">
    <property type="entry name" value="FATTY ACID SYNTHASE"/>
    <property type="match status" value="1"/>
</dbReference>
<dbReference type="InterPro" id="IPR001242">
    <property type="entry name" value="Condensation_dom"/>
</dbReference>
<dbReference type="InterPro" id="IPR049552">
    <property type="entry name" value="PKS_DH_N"/>
</dbReference>
<dbReference type="PROSITE" id="PS52019">
    <property type="entry name" value="PKS_MFAS_DH"/>
    <property type="match status" value="1"/>
</dbReference>
<dbReference type="SUPFAM" id="SSF52777">
    <property type="entry name" value="CoA-dependent acyltransferases"/>
    <property type="match status" value="2"/>
</dbReference>
<evidence type="ECO:0000256" key="2">
    <source>
        <dbReference type="ARBA" id="ARBA00005102"/>
    </source>
</evidence>
<dbReference type="InterPro" id="IPR049551">
    <property type="entry name" value="PKS_DH_C"/>
</dbReference>
<dbReference type="SMART" id="SM00826">
    <property type="entry name" value="PKS_DH"/>
    <property type="match status" value="1"/>
</dbReference>
<dbReference type="SUPFAM" id="SSF53474">
    <property type="entry name" value="alpha/beta-Hydrolases"/>
    <property type="match status" value="1"/>
</dbReference>
<dbReference type="InterPro" id="IPR020802">
    <property type="entry name" value="TesA-like"/>
</dbReference>
<dbReference type="SMART" id="SM00823">
    <property type="entry name" value="PKS_PP"/>
    <property type="match status" value="2"/>
</dbReference>
<comment type="cofactor">
    <cofactor evidence="1">
        <name>pantetheine 4'-phosphate</name>
        <dbReference type="ChEBI" id="CHEBI:47942"/>
    </cofactor>
</comment>
<dbReference type="Gene3D" id="2.30.38.10">
    <property type="entry name" value="Luciferase, Domain 3"/>
    <property type="match status" value="1"/>
</dbReference>
<dbReference type="Pfam" id="PF00109">
    <property type="entry name" value="ketoacyl-synt"/>
    <property type="match status" value="1"/>
</dbReference>
<dbReference type="InterPro" id="IPR014031">
    <property type="entry name" value="Ketoacyl_synth_C"/>
</dbReference>
<comment type="similarity">
    <text evidence="9">In the C-terminal section; belongs to the NRP synthetase family.</text>
</comment>
<dbReference type="CDD" id="cd00833">
    <property type="entry name" value="PKS"/>
    <property type="match status" value="1"/>
</dbReference>
<dbReference type="Pfam" id="PF00975">
    <property type="entry name" value="Thioesterase"/>
    <property type="match status" value="1"/>
</dbReference>
<dbReference type="Pfam" id="PF21089">
    <property type="entry name" value="PKS_DH_N"/>
    <property type="match status" value="1"/>
</dbReference>
<dbReference type="InterPro" id="IPR049900">
    <property type="entry name" value="PKS_mFAS_DH"/>
</dbReference>
<dbReference type="Gene3D" id="3.10.129.110">
    <property type="entry name" value="Polyketide synthase dehydratase"/>
    <property type="match status" value="1"/>
</dbReference>
<dbReference type="InterPro" id="IPR016035">
    <property type="entry name" value="Acyl_Trfase/lysoPLipase"/>
</dbReference>
<dbReference type="InterPro" id="IPR014043">
    <property type="entry name" value="Acyl_transferase_dom"/>
</dbReference>
<dbReference type="SMART" id="SM00825">
    <property type="entry name" value="PKS_KS"/>
    <property type="match status" value="1"/>
</dbReference>
<dbReference type="SUPFAM" id="SSF55048">
    <property type="entry name" value="Probable ACP-binding domain of malonyl-CoA ACP transacylase"/>
    <property type="match status" value="1"/>
</dbReference>
<dbReference type="PROSITE" id="PS00606">
    <property type="entry name" value="KS3_1"/>
    <property type="match status" value="1"/>
</dbReference>
<dbReference type="InterPro" id="IPR029058">
    <property type="entry name" value="AB_hydrolase_fold"/>
</dbReference>
<dbReference type="InterPro" id="IPR042104">
    <property type="entry name" value="PKS_dehydratase_sf"/>
</dbReference>
<dbReference type="Gene3D" id="3.30.559.30">
    <property type="entry name" value="Nonribosomal peptide synthetase, condensation domain"/>
    <property type="match status" value="1"/>
</dbReference>
<accession>A0ABQ2UIN5</accession>
<evidence type="ECO:0000256" key="1">
    <source>
        <dbReference type="ARBA" id="ARBA00001957"/>
    </source>
</evidence>
<dbReference type="Pfam" id="PF00668">
    <property type="entry name" value="Condensation"/>
    <property type="match status" value="1"/>
</dbReference>
<dbReference type="SUPFAM" id="SSF53901">
    <property type="entry name" value="Thiolase-like"/>
    <property type="match status" value="1"/>
</dbReference>
<dbReference type="NCBIfam" id="TIGR01733">
    <property type="entry name" value="AA-adenyl-dom"/>
    <property type="match status" value="1"/>
</dbReference>
<dbReference type="Gene3D" id="3.30.559.10">
    <property type="entry name" value="Chloramphenicol acetyltransferase-like domain"/>
    <property type="match status" value="1"/>
</dbReference>
<evidence type="ECO:0000259" key="13">
    <source>
        <dbReference type="PROSITE" id="PS52004"/>
    </source>
</evidence>
<dbReference type="Gene3D" id="3.40.50.980">
    <property type="match status" value="2"/>
</dbReference>
<dbReference type="PANTHER" id="PTHR43775:SF37">
    <property type="entry name" value="SI:DKEY-61P9.11"/>
    <property type="match status" value="1"/>
</dbReference>
<evidence type="ECO:0000256" key="4">
    <source>
        <dbReference type="ARBA" id="ARBA00016743"/>
    </source>
</evidence>
<dbReference type="InterPro" id="IPR020807">
    <property type="entry name" value="PKS_DH"/>
</dbReference>
<name>A0ABQ2UIN5_9PSEU</name>
<dbReference type="SMART" id="SM00824">
    <property type="entry name" value="PKS_TE"/>
    <property type="match status" value="1"/>
</dbReference>
<evidence type="ECO:0000256" key="6">
    <source>
        <dbReference type="ARBA" id="ARBA00022553"/>
    </source>
</evidence>
<dbReference type="SUPFAM" id="SSF56801">
    <property type="entry name" value="Acetyl-CoA synthetase-like"/>
    <property type="match status" value="1"/>
</dbReference>
<dbReference type="Proteomes" id="UP000649573">
    <property type="component" value="Unassembled WGS sequence"/>
</dbReference>
<feature type="domain" description="Ketosynthase family 3 (KS3)" evidence="13">
    <location>
        <begin position="33"/>
        <end position="458"/>
    </location>
</feature>
<dbReference type="InterPro" id="IPR016039">
    <property type="entry name" value="Thiolase-like"/>
</dbReference>
<evidence type="ECO:0000256" key="9">
    <source>
        <dbReference type="ARBA" id="ARBA00029443"/>
    </source>
</evidence>
<keyword evidence="7" id="KW-0436">Ligase</keyword>
<feature type="domain" description="Carrier" evidence="12">
    <location>
        <begin position="2294"/>
        <end position="2369"/>
    </location>
</feature>
<dbReference type="InterPro" id="IPR032821">
    <property type="entry name" value="PKS_assoc"/>
</dbReference>
<keyword evidence="16" id="KW-1185">Reference proteome</keyword>
<evidence type="ECO:0000256" key="11">
    <source>
        <dbReference type="PROSITE-ProRule" id="PRU01363"/>
    </source>
</evidence>
<dbReference type="Gene3D" id="3.40.366.10">
    <property type="entry name" value="Malonyl-Coenzyme A Acyl Carrier Protein, domain 2"/>
    <property type="match status" value="1"/>
</dbReference>
<reference evidence="16" key="1">
    <citation type="journal article" date="2019" name="Int. J. Syst. Evol. Microbiol.">
        <title>The Global Catalogue of Microorganisms (GCM) 10K type strain sequencing project: providing services to taxonomists for standard genome sequencing and annotation.</title>
        <authorList>
            <consortium name="The Broad Institute Genomics Platform"/>
            <consortium name="The Broad Institute Genome Sequencing Center for Infectious Disease"/>
            <person name="Wu L."/>
            <person name="Ma J."/>
        </authorList>
    </citation>
    <scope>NUCLEOTIDE SEQUENCE [LARGE SCALE GENOMIC DNA]</scope>
    <source>
        <strain evidence="16">JCM 3296</strain>
    </source>
</reference>
<dbReference type="InterPro" id="IPR036736">
    <property type="entry name" value="ACP-like_sf"/>
</dbReference>
<feature type="domain" description="Carrier" evidence="12">
    <location>
        <begin position="1230"/>
        <end position="1304"/>
    </location>
</feature>
<organism evidence="15 16">
    <name type="scientific">Lentzea flava</name>
    <dbReference type="NCBI Taxonomy" id="103732"/>
    <lineage>
        <taxon>Bacteria</taxon>
        <taxon>Bacillati</taxon>
        <taxon>Actinomycetota</taxon>
        <taxon>Actinomycetes</taxon>
        <taxon>Pseudonocardiales</taxon>
        <taxon>Pseudonocardiaceae</taxon>
        <taxon>Lentzea</taxon>
    </lineage>
</organism>
<dbReference type="InterPro" id="IPR016036">
    <property type="entry name" value="Malonyl_transacylase_ACP-bd"/>
</dbReference>
<dbReference type="PROSITE" id="PS52004">
    <property type="entry name" value="KS3_2"/>
    <property type="match status" value="1"/>
</dbReference>
<dbReference type="PROSITE" id="PS50075">
    <property type="entry name" value="CARRIER"/>
    <property type="match status" value="2"/>
</dbReference>
<dbReference type="Pfam" id="PF14765">
    <property type="entry name" value="PS-DH"/>
    <property type="match status" value="1"/>
</dbReference>
<feature type="region of interest" description="C-terminal hotdog fold" evidence="11">
    <location>
        <begin position="1054"/>
        <end position="1199"/>
    </location>
</feature>
<comment type="similarity">
    <text evidence="3">Belongs to the ATP-dependent AMP-binding enzyme family. MbtB subfamily.</text>
</comment>
<keyword evidence="5" id="KW-0596">Phosphopantetheine</keyword>
<dbReference type="Gene3D" id="3.40.50.1820">
    <property type="entry name" value="alpha/beta hydrolase"/>
    <property type="match status" value="1"/>
</dbReference>
<dbReference type="InterPro" id="IPR001031">
    <property type="entry name" value="Thioesterase"/>
</dbReference>
<dbReference type="InterPro" id="IPR014030">
    <property type="entry name" value="Ketoacyl_synth_N"/>
</dbReference>
<dbReference type="InterPro" id="IPR050091">
    <property type="entry name" value="PKS_NRPS_Biosynth_Enz"/>
</dbReference>
<dbReference type="Gene3D" id="1.10.1200.10">
    <property type="entry name" value="ACP-like"/>
    <property type="match status" value="2"/>
</dbReference>
<protein>
    <recommendedName>
        <fullName evidence="4">Phenyloxazoline synthase MbtB</fullName>
    </recommendedName>
    <alternativeName>
        <fullName evidence="10">Mycobactin synthetase protein B</fullName>
    </alternativeName>
</protein>
<dbReference type="InterPro" id="IPR009081">
    <property type="entry name" value="PP-bd_ACP"/>
</dbReference>
<dbReference type="Pfam" id="PF16197">
    <property type="entry name" value="KAsynt_C_assoc"/>
    <property type="match status" value="1"/>
</dbReference>
<evidence type="ECO:0000256" key="10">
    <source>
        <dbReference type="ARBA" id="ARBA00033440"/>
    </source>
</evidence>
<gene>
    <name evidence="15" type="ORF">GCM10010178_26100</name>
</gene>
<dbReference type="InterPro" id="IPR025110">
    <property type="entry name" value="AMP-bd_C"/>
</dbReference>
<evidence type="ECO:0000256" key="5">
    <source>
        <dbReference type="ARBA" id="ARBA00022450"/>
    </source>
</evidence>
<dbReference type="Pfam" id="PF00550">
    <property type="entry name" value="PP-binding"/>
    <property type="match status" value="2"/>
</dbReference>
<dbReference type="Pfam" id="PF02801">
    <property type="entry name" value="Ketoacyl-synt_C"/>
    <property type="match status" value="1"/>
</dbReference>
<sequence length="2623" mass="283031">MTEPADARQLLAKSVLEIRRLRAELDAVRKPDDDAIAIVGMACRMPGGASDPEEFWQFLRSGGDGIVDVPESRWDVDHFYDASQEAPGKTYVRKGGFLDDIDQFDAPFFGISPREANTLDPQQRLLLEVGWEALENAGISTEKGDSNVGVFLGVTNHDYNQAQLQQIDPADLDTYLVTSRAAPFAAGRLSYWLGLTGPSISVDTACSSSLVGVHLASQSLRSGECDAALAGGVNILLSPESYVVLSKAKMLAPDGYCKTFDASANGYVRGEGCGVVVLKRLSDALAAGDNVLAVIRGSAVNQDGRSSGITVPNPVAQQNVIREALRNAGVEADQIGYVEAHGTGTPLGDPIELRALGAVLGKRSADDLVPVGSVKTNIGHLEPAAGVAGLIKVVQSLRHEEIPPHLHLKEINPEIGIEELPLRVPTEVTPWPRGEQPRFAGISSFGASGTNVHVVLEEAPRRTREPKTEATKASLLALSAKSPAALADLAARYADRLEAAAEDELQDICATAGAGRSHFGYRLTAVASTPAEMRDLLVETAESAELPASVRQGHVLPGAAPDVVFLFTGQGAQYPGMGRALYADEPVFRAAFDRCDEIAEPLLGRTLHSLINPKPQDIGLVHETQYTQPVMFAVEYALAELWKSWGVKPAAVVGHSVGELVAACVAGAMGLADALRLTVRRGQLMHELCGPGTMAAVFAEVSVVERALEPFADLAIAAINGPQSIVVSGAEAELDRFLAALTAQGVKSKKMTVSRAFHSPLVEPMLDEFEREAASISFQQPRIPVISNVTGERVESFSASYWREHVRQPVRFLDGMTTLFDQGYRRFVEIGPAPTLLGMAKRFAPADEELVFLPSLRQHHDDRKVLLDSAAALYVRGYELDWSGVAPGGRAELPLYPFQRRHHWFEPSAAVSRPARSAKTLLGNRIESPLDVVQFESELSVTRHPCLGDCVMGDLTIINIGVYLESVFRGMRELGHEGVFVVEDGLVLQSLVIDPATGTTAQLHFTDHDGDTKFFRYYAKQIDGDWRAHTQGKVHCDTTITPRIGTARTDVARFPRELTGAEFYQNMAGRDLTLGDSARWVEHVWRADSEAIARMRPPVDGETGYLLHPGLTDAMFQVVFSALPDDTPEDAVFAIVGIDQLVFHDVQVDGPLFCHAKVSSVPGSSSTLFADVRLEDSDGNPVVDSTGVCLKRADRDLVLRTSAPTRTVSAPSQPSGGLVDLPTDPAERRQKVLELVTGAVAKALGARSADVDVHEPLQNLGLDSLMALEVKDALSARLGVTLPLVAFMESGGVLALTEFVMSSLEEGTGGGKLPEVVPDPDGRYEPFPLTDLQQAYLVGRSDAFPLGQVSTYFFIEVELDGVDLGKLTSAWNEIIARHDMLRAIVTPDGYQRVLPEVPAYEIRSLDLRGHDDQERVLQEVHVEMRDQVFDAGVWPLFDIRASILDDKRTRLHIGLDAMIMDAWSTSTVFQEWAMVYRGERANLPAIELSYRDYVLAMRSMEGGELHTKSLEFWRERVKTLPSAPDLPVAVNPATIARSVFSHRTLTIDADAWTRFKRSAAAAGVTPSAALGTAYSQIIAAWSRSSKFTLNVLFFNRLPLHEKVAEVVGNFSATTLLEVDSAVEVPFADRAVRLQNQLWTDLEHSHVSGVQVLREFSRVRGAAARTTMPIVFASTVNFASQEEAAAATGFVEHLTTMGEGGREVSSSIRTPQVWLDHQVVEDEGALVVNWDVVDEIFPEGMIDTMFAAYEGVLRELCDDEQAWERQAPMVVPASELAAREEANATDGFLPDGLLHEGFLARAASDGDRVALISGRRTLTYAELDGVSNQVARQLAGIAPGSLVAVVMETGWEQVAGVLGVLKAGCVYVPIDAHVPAERLKLLCDNAGITVALTQERVLDRVTWPVDVFTVDGAAVAAQDAAPVVPVDRSPDDLAYVIYTSGSTGVPKGVAIEHRGALNTIHDVNDRFGITADDRVLALSALNFDLSVYDVFGLLTAGGAIVMPDAGLAREPRHWAELVAEHNVTVWNTVPALMEMFVEATEPGTTLPIRVVMMSGDWIPVPLPDRIRKLLPDADLYSLGGATEASIWSILHPIGEVDLSAPSIPYGKPMRNQRFHVLDDAMRPCPVWVPGHLHIAGAGLAREYLGDPEKTAASFVRHPQTGERLYRTGDLGRYLPDGTIEFLGREDFQVKVNGYRVELGEIEVALARCTGVRASVVAAIGDRQGPKRLVGYAVAEPGHELNGDELRSVLRAELPEYLVPQHVLVLDELPLTANGKVDRTALPAPESLGASGEGAAPRDEIERLLAGIWEDFFADSKITVTSDFFVLGGDSLLAVRLMARIRSTTGIALPLATLFDNSTIERLADVLRQNGNVGRSALVPIRTDGTRTPLFFVHPVGGDVLCYADLAAQLGEDQPFYGLQVPDDAPDSIPALAARYVEALPADGPIRIGGWSMGGVIALEMAAQLEEAGRAVELVAAVDLLEPPGPAAAEFDEAALLAWFASDLSGLVGSDWKPSADVFRVESPLAVLHAGAVAAGVLSPDIDLATLEAIVERFTRNCRALATHAPRQVQSPVLLVRAEDGATVETTQKWLALCGGVEQIDIAGDHYSVVKRPGVTALADAIGRA</sequence>
<dbReference type="RefSeq" id="WP_189253896.1">
    <property type="nucleotide sequence ID" value="NZ_BMRE01000008.1"/>
</dbReference>
<evidence type="ECO:0000259" key="12">
    <source>
        <dbReference type="PROSITE" id="PS50075"/>
    </source>
</evidence>
<dbReference type="InterPro" id="IPR020841">
    <property type="entry name" value="PKS_Beta-ketoAc_synthase_dom"/>
</dbReference>
<proteinExistence type="inferred from homology"/>
<dbReference type="InterPro" id="IPR000873">
    <property type="entry name" value="AMP-dep_synth/lig_dom"/>
</dbReference>
<dbReference type="InterPro" id="IPR020806">
    <property type="entry name" value="PKS_PP-bd"/>
</dbReference>
<evidence type="ECO:0000259" key="14">
    <source>
        <dbReference type="PROSITE" id="PS52019"/>
    </source>
</evidence>
<dbReference type="InterPro" id="IPR018201">
    <property type="entry name" value="Ketoacyl_synth_AS"/>
</dbReference>
<dbReference type="Pfam" id="PF13193">
    <property type="entry name" value="AMP-binding_C"/>
    <property type="match status" value="1"/>
</dbReference>
<evidence type="ECO:0000256" key="7">
    <source>
        <dbReference type="ARBA" id="ARBA00022598"/>
    </source>
</evidence>
<dbReference type="CDD" id="cd19535">
    <property type="entry name" value="Cyc_NRPS"/>
    <property type="match status" value="1"/>
</dbReference>
<dbReference type="SMART" id="SM00827">
    <property type="entry name" value="PKS_AT"/>
    <property type="match status" value="1"/>
</dbReference>
<dbReference type="EMBL" id="BMRE01000008">
    <property type="protein sequence ID" value="GGU32661.1"/>
    <property type="molecule type" value="Genomic_DNA"/>
</dbReference>
<dbReference type="CDD" id="cd12114">
    <property type="entry name" value="A_NRPS_TlmIV_like"/>
    <property type="match status" value="1"/>
</dbReference>
<dbReference type="InterPro" id="IPR023213">
    <property type="entry name" value="CAT-like_dom_sf"/>
</dbReference>
<evidence type="ECO:0000313" key="15">
    <source>
        <dbReference type="EMBL" id="GGU32661.1"/>
    </source>
</evidence>
<dbReference type="PROSITE" id="PS00455">
    <property type="entry name" value="AMP_BINDING"/>
    <property type="match status" value="1"/>
</dbReference>
<comment type="pathway">
    <text evidence="2">Siderophore biosynthesis; mycobactin biosynthesis.</text>
</comment>
<comment type="caution">
    <text evidence="15">The sequence shown here is derived from an EMBL/GenBank/DDBJ whole genome shotgun (WGS) entry which is preliminary data.</text>
</comment>
<comment type="caution">
    <text evidence="11">Lacks conserved residue(s) required for the propagation of feature annotation.</text>
</comment>
<dbReference type="InterPro" id="IPR001227">
    <property type="entry name" value="Ac_transferase_dom_sf"/>
</dbReference>
<dbReference type="SUPFAM" id="SSF52151">
    <property type="entry name" value="FabD/lysophospholipase-like"/>
    <property type="match status" value="1"/>
</dbReference>
<dbReference type="SUPFAM" id="SSF47336">
    <property type="entry name" value="ACP-like"/>
    <property type="match status" value="2"/>
</dbReference>
<dbReference type="InterPro" id="IPR057737">
    <property type="entry name" value="Condensation_MtbB-like"/>
</dbReference>
<dbReference type="Gene3D" id="3.30.300.30">
    <property type="match status" value="1"/>
</dbReference>
<dbReference type="InterPro" id="IPR020845">
    <property type="entry name" value="AMP-binding_CS"/>
</dbReference>
<evidence type="ECO:0000313" key="16">
    <source>
        <dbReference type="Proteomes" id="UP000649573"/>
    </source>
</evidence>
<dbReference type="InterPro" id="IPR010071">
    <property type="entry name" value="AA_adenyl_dom"/>
</dbReference>
<evidence type="ECO:0000256" key="8">
    <source>
        <dbReference type="ARBA" id="ARBA00022679"/>
    </source>
</evidence>
<dbReference type="Gene3D" id="3.30.70.3290">
    <property type="match status" value="1"/>
</dbReference>
<dbReference type="Pfam" id="PF00501">
    <property type="entry name" value="AMP-binding"/>
    <property type="match status" value="1"/>
</dbReference>
<dbReference type="InterPro" id="IPR045851">
    <property type="entry name" value="AMP-bd_C_sf"/>
</dbReference>
<dbReference type="Gene3D" id="3.40.47.10">
    <property type="match status" value="1"/>
</dbReference>
<feature type="region of interest" description="N-terminal hotdog fold" evidence="11">
    <location>
        <begin position="919"/>
        <end position="1041"/>
    </location>
</feature>